<sequence length="221" mass="24363">MKRSRLWADDSELDLQLFKVAAVQTLPNGRIEWPKVARFVADGQFTQASCRSRFYYCVNQGGAFCREIEAVQTAVRAAPGAVQPRHQDQWGKSGREIAKEVERQEDESDNTSNSTSDSEAEERTQVSAPAGKKSKWSKKQKNDNIETRKEKKKRFRKQNKVDGGAASSPASSALCSGALPPLPAKQPTVDGRDSRMSNIAEIAQTEILKAIGNALLQKVGQ</sequence>
<organism evidence="2 3">
    <name type="scientific">Endocarpon pusillum (strain Z07020 / HMAS-L-300199)</name>
    <name type="common">Lichen-forming fungus</name>
    <dbReference type="NCBI Taxonomy" id="1263415"/>
    <lineage>
        <taxon>Eukaryota</taxon>
        <taxon>Fungi</taxon>
        <taxon>Dikarya</taxon>
        <taxon>Ascomycota</taxon>
        <taxon>Pezizomycotina</taxon>
        <taxon>Eurotiomycetes</taxon>
        <taxon>Chaetothyriomycetidae</taxon>
        <taxon>Verrucariales</taxon>
        <taxon>Verrucariaceae</taxon>
        <taxon>Endocarpon</taxon>
    </lineage>
</organism>
<gene>
    <name evidence="2" type="ORF">EPUS_03807</name>
</gene>
<evidence type="ECO:0000313" key="3">
    <source>
        <dbReference type="Proteomes" id="UP000019373"/>
    </source>
</evidence>
<feature type="compositionally biased region" description="Low complexity" evidence="1">
    <location>
        <begin position="163"/>
        <end position="179"/>
    </location>
</feature>
<dbReference type="EMBL" id="KE720909">
    <property type="protein sequence ID" value="ERF73993.1"/>
    <property type="molecule type" value="Genomic_DNA"/>
</dbReference>
<dbReference type="GeneID" id="19238845"/>
<name>U1GNW3_ENDPU</name>
<dbReference type="RefSeq" id="XP_007800305.1">
    <property type="nucleotide sequence ID" value="XM_007802114.1"/>
</dbReference>
<evidence type="ECO:0000313" key="2">
    <source>
        <dbReference type="EMBL" id="ERF73993.1"/>
    </source>
</evidence>
<proteinExistence type="predicted"/>
<feature type="compositionally biased region" description="Basic and acidic residues" evidence="1">
    <location>
        <begin position="140"/>
        <end position="149"/>
    </location>
</feature>
<evidence type="ECO:0000256" key="1">
    <source>
        <dbReference type="SAM" id="MobiDB-lite"/>
    </source>
</evidence>
<dbReference type="AlphaFoldDB" id="U1GNW3"/>
<keyword evidence="3" id="KW-1185">Reference proteome</keyword>
<dbReference type="Proteomes" id="UP000019373">
    <property type="component" value="Unassembled WGS sequence"/>
</dbReference>
<protein>
    <recommendedName>
        <fullName evidence="4">Myb-like domain-containing protein</fullName>
    </recommendedName>
</protein>
<evidence type="ECO:0008006" key="4">
    <source>
        <dbReference type="Google" id="ProtNLM"/>
    </source>
</evidence>
<dbReference type="HOGENOM" id="CLU_1250671_0_0_1"/>
<reference evidence="3" key="1">
    <citation type="journal article" date="2014" name="BMC Genomics">
        <title>Genome characteristics reveal the impact of lichenization on lichen-forming fungus Endocarpon pusillum Hedwig (Verrucariales, Ascomycota).</title>
        <authorList>
            <person name="Wang Y.-Y."/>
            <person name="Liu B."/>
            <person name="Zhang X.-Y."/>
            <person name="Zhou Q.-M."/>
            <person name="Zhang T."/>
            <person name="Li H."/>
            <person name="Yu Y.-F."/>
            <person name="Zhang X.-L."/>
            <person name="Hao X.-Y."/>
            <person name="Wang M."/>
            <person name="Wang L."/>
            <person name="Wei J.-C."/>
        </authorList>
    </citation>
    <scope>NUCLEOTIDE SEQUENCE [LARGE SCALE GENOMIC DNA]</scope>
    <source>
        <strain evidence="3">Z07020 / HMAS-L-300199</strain>
    </source>
</reference>
<accession>U1GNW3</accession>
<feature type="region of interest" description="Disordered" evidence="1">
    <location>
        <begin position="101"/>
        <end position="197"/>
    </location>
</feature>
<dbReference type="OrthoDB" id="10635227at2759"/>